<keyword evidence="2" id="KW-0472">Membrane</keyword>
<reference evidence="4 6" key="2">
    <citation type="submission" date="2016-11" db="EMBL/GenBank/DDBJ databases">
        <title>Genome sequencing of Amycolatopsis regifaucium.</title>
        <authorList>
            <person name="Mayilraj S."/>
            <person name="Kaur N."/>
        </authorList>
    </citation>
    <scope>NUCLEOTIDE SEQUENCE [LARGE SCALE GENOMIC DNA]</scope>
    <source>
        <strain evidence="4 6">GY080</strain>
    </source>
</reference>
<keyword evidence="2" id="KW-0812">Transmembrane</keyword>
<dbReference type="RefSeq" id="WP_061981821.1">
    <property type="nucleotide sequence ID" value="NZ_FOPQ01000007.1"/>
</dbReference>
<evidence type="ECO:0000313" key="5">
    <source>
        <dbReference type="Proteomes" id="UP000076321"/>
    </source>
</evidence>
<feature type="transmembrane region" description="Helical" evidence="2">
    <location>
        <begin position="271"/>
        <end position="289"/>
    </location>
</feature>
<reference evidence="3 5" key="1">
    <citation type="submission" date="2015-12" db="EMBL/GenBank/DDBJ databases">
        <title>Amycolatopsis regifaucium genome sequencing and assembly.</title>
        <authorList>
            <person name="Mayilraj S."/>
        </authorList>
    </citation>
    <scope>NUCLEOTIDE SEQUENCE [LARGE SCALE GENOMIC DNA]</scope>
    <source>
        <strain evidence="3 5">GY080</strain>
    </source>
</reference>
<comment type="caution">
    <text evidence="3">The sequence shown here is derived from an EMBL/GenBank/DDBJ whole genome shotgun (WGS) entry which is preliminary data.</text>
</comment>
<dbReference type="Proteomes" id="UP000186883">
    <property type="component" value="Unassembled WGS sequence"/>
</dbReference>
<keyword evidence="2" id="KW-1133">Transmembrane helix</keyword>
<dbReference type="Proteomes" id="UP000076321">
    <property type="component" value="Unassembled WGS sequence"/>
</dbReference>
<feature type="region of interest" description="Disordered" evidence="1">
    <location>
        <begin position="1"/>
        <end position="25"/>
    </location>
</feature>
<evidence type="ECO:0000313" key="6">
    <source>
        <dbReference type="Proteomes" id="UP000186883"/>
    </source>
</evidence>
<keyword evidence="6" id="KW-1185">Reference proteome</keyword>
<organism evidence="3 5">
    <name type="scientific">Amycolatopsis regifaucium</name>
    <dbReference type="NCBI Taxonomy" id="546365"/>
    <lineage>
        <taxon>Bacteria</taxon>
        <taxon>Bacillati</taxon>
        <taxon>Actinomycetota</taxon>
        <taxon>Actinomycetes</taxon>
        <taxon>Pseudonocardiales</taxon>
        <taxon>Pseudonocardiaceae</taxon>
        <taxon>Amycolatopsis</taxon>
    </lineage>
</organism>
<feature type="transmembrane region" description="Helical" evidence="2">
    <location>
        <begin position="301"/>
        <end position="320"/>
    </location>
</feature>
<protein>
    <submittedName>
        <fullName evidence="3">Uncharacterized protein</fullName>
    </submittedName>
</protein>
<dbReference type="EMBL" id="LOBU02000024">
    <property type="protein sequence ID" value="OKA04106.1"/>
    <property type="molecule type" value="Genomic_DNA"/>
</dbReference>
<dbReference type="EMBL" id="LQCI01000012">
    <property type="protein sequence ID" value="KZB85081.1"/>
    <property type="molecule type" value="Genomic_DNA"/>
</dbReference>
<evidence type="ECO:0000313" key="3">
    <source>
        <dbReference type="EMBL" id="KZB85081.1"/>
    </source>
</evidence>
<proteinExistence type="predicted"/>
<evidence type="ECO:0000313" key="4">
    <source>
        <dbReference type="EMBL" id="OKA04106.1"/>
    </source>
</evidence>
<name>A0A154MLA0_9PSEU</name>
<accession>A0A154MLA0</accession>
<dbReference type="AlphaFoldDB" id="A0A154MLA0"/>
<gene>
    <name evidence="4" type="ORF">ATP06_0233330</name>
    <name evidence="3" type="ORF">AVL48_02470</name>
</gene>
<feature type="region of interest" description="Disordered" evidence="1">
    <location>
        <begin position="200"/>
        <end position="237"/>
    </location>
</feature>
<sequence>MGKLDHQRPAFEMVHVSRPRPSSPQRDLLQQAKQQIEKDDRLSWLKRRPADQALDVAAIFVLAERTEFAMDYDVILEIAQIALRIGVDDGDRREGAGVLDAAELLVENPDDVSKVVQLAMSRARLGHGQIAAKTGINRSQVYNLSKQDGALPREPDQLLKCLHACKMPTVQIDLVIMQWRLLRERRRLGLSLELPRSPIPAQRHESSLPTVQIGEDRGAGEDQPAEQEGRADNAPSGFPELPLVGAPVVAAESSRARQLALRLKEGVRGRIMMIAMLVILILMLFLLAADDLLPSNTMVALPVFSMVIAGGSLFSTYVVIRTMRQERDDQAGAGRARRSSLSEMELCTDYDEQKVAVHSTDGVYRPRMAG</sequence>
<evidence type="ECO:0000256" key="2">
    <source>
        <dbReference type="SAM" id="Phobius"/>
    </source>
</evidence>
<evidence type="ECO:0000256" key="1">
    <source>
        <dbReference type="SAM" id="MobiDB-lite"/>
    </source>
</evidence>